<accession>A0A819UWK9</accession>
<dbReference type="GO" id="GO:0008270">
    <property type="term" value="F:zinc ion binding"/>
    <property type="evidence" value="ECO:0007669"/>
    <property type="project" value="UniProtKB-KW"/>
</dbReference>
<dbReference type="Pfam" id="PF01436">
    <property type="entry name" value="NHL"/>
    <property type="match status" value="2"/>
</dbReference>
<dbReference type="EMBL" id="CAJOBB010004763">
    <property type="protein sequence ID" value="CAF4102299.1"/>
    <property type="molecule type" value="Genomic_DNA"/>
</dbReference>
<feature type="non-terminal residue" evidence="5">
    <location>
        <position position="1366"/>
    </location>
</feature>
<sequence>MSIWLIIIVIGQVSAFSYNLPKFCANASWYPNATTFANMSMMGPQPRDIFINTNNTIYVTSQAANSVLVWYEGNAIPIKDISGNISSPIGLFVTTAGEIYVDSDNSTGRIDKWRLNSTVGISIMYTCTKCYDIFIDMNNNLYCSMKNSHQIVIKSLDVISNALTIVAGTGNAGSTSSMLNGPYGIYVNTNFDLYVADYSNNRIQLFQSGQLNGITVAGAGSLNTTIALNGPTGIILDADNYLFIADQNNHRIVGSGPNGFRCLVGCSGSNGSAANQLTTPKILSFDSYGNMYVTDFGNNRVQKFILSTNLCGETITSTMANVNTSFNTTQSNNIITLPRTNAISYNRPKFNASASWSANAITFADSSTVGGNPWGIYVDTYNSIYAVNTPSGLIQIWLNNSISLSRTISGNFLNPHFVFVTINGDIYIDNGAMNGRVDKWVLNGNTSVPVMYVNSACWGLFIDINNTLYCALGDQNQVVTKPLNTMSNITTIIAGTGCAGSTSNMLHGPYAIYVNTNFDLYVADRYNDRIQLFRSGQLDAITIAGDSSLTPTITLDKPMGIALDADNYLFIVDNHNHRIVGSGPNGFRCLVGCSTQPGSASNQLYWPQTFGFDSYGNMFVTDAANSRVQKFILLKNTLDPAYNRPKFCSNASWNQSAITFTYISVFDAHPIGIFININNTIYVNNRVNNEIQIWFNNSISPTQTIHDNFSASYSIFVTTNGDIYVDNGALNYRVDKWTLNGNTSVPVMYVSTSCYGLFVDTTDTLYCSMFNFHQVVKRWLNDSSSTLTAIAGTGTAGNTLSMLDGPCGIYVNTNFDLYVADYNNNRIQLFQSGQLNAVTVAGAGSLNTTIALNGPTGIVLDADNHLFIADQGNHRIVGSDSNGFHCLVGCSGSNGSASNQLLSPATLSFDSYGNIYVADTGNSRIQKFILSTNSCDEITSTVNPTTTENPKEQVTSTEYITTSKRLITNQTCFSPRITLIPSTSTLSSPIQFRRSQDFYIVSLIELNCNNSISIITQWTIKNCTSICSNQIQLDSTIITTSTELYIPARTLVYGLYELKLIVTMVNMSSLTSTSSVYVQITPSGITANLIQYGTSMITRGSQQDLQFDPGTYSIDRDNNILNATDWKYEYYCRIYGEYMFPNLQGSLLSIDDLRNDSLNPSCLSNRTGWKFSNSIKSSLTILSNSLQSNRTYQFMVYMENRRNSSLQATGYVLVNVEDTHPQMILISCVIWTLCIPNLEFQLLNPTTQVALFSICNGNCTIIQNITWNIYYGTMNSSSNYTKWILFNQTSSYENIWFFGMNTSNFTTTNQLFLLNPQINLWRFEVIYTFRSEISSSSLNFIINQPPVNGSCSITPLNGTTSSLFDI</sequence>
<name>A0A819UWK9_9BILA</name>
<dbReference type="GO" id="GO:0061630">
    <property type="term" value="F:ubiquitin protein ligase activity"/>
    <property type="evidence" value="ECO:0007669"/>
    <property type="project" value="TreeGrafter"/>
</dbReference>
<keyword evidence="1" id="KW-0677">Repeat</keyword>
<evidence type="ECO:0000259" key="4">
    <source>
        <dbReference type="Pfam" id="PF02010"/>
    </source>
</evidence>
<feature type="repeat" description="NHL" evidence="2">
    <location>
        <begin position="173"/>
        <end position="209"/>
    </location>
</feature>
<dbReference type="InterPro" id="IPR001258">
    <property type="entry name" value="NHL_repeat"/>
</dbReference>
<feature type="chain" id="PRO_5032534028" description="PKD/REJ-like domain-containing protein" evidence="3">
    <location>
        <begin position="16"/>
        <end position="1366"/>
    </location>
</feature>
<proteinExistence type="predicted"/>
<dbReference type="InterPro" id="IPR002859">
    <property type="entry name" value="PKD/REJ-like"/>
</dbReference>
<comment type="caution">
    <text evidence="5">The sequence shown here is derived from an EMBL/GenBank/DDBJ whole genome shotgun (WGS) entry which is preliminary data.</text>
</comment>
<keyword evidence="3" id="KW-0732">Signal</keyword>
<dbReference type="Proteomes" id="UP000663868">
    <property type="component" value="Unassembled WGS sequence"/>
</dbReference>
<dbReference type="CDD" id="cd05819">
    <property type="entry name" value="NHL"/>
    <property type="match status" value="3"/>
</dbReference>
<gene>
    <name evidence="5" type="ORF">KXQ929_LOCUS34602</name>
</gene>
<dbReference type="Pfam" id="PF02010">
    <property type="entry name" value="REJ"/>
    <property type="match status" value="1"/>
</dbReference>
<protein>
    <recommendedName>
        <fullName evidence="4">PKD/REJ-like domain-containing protein</fullName>
    </recommendedName>
</protein>
<feature type="repeat" description="NHL" evidence="2">
    <location>
        <begin position="794"/>
        <end position="833"/>
    </location>
</feature>
<organism evidence="5 6">
    <name type="scientific">Adineta steineri</name>
    <dbReference type="NCBI Taxonomy" id="433720"/>
    <lineage>
        <taxon>Eukaryota</taxon>
        <taxon>Metazoa</taxon>
        <taxon>Spiralia</taxon>
        <taxon>Gnathifera</taxon>
        <taxon>Rotifera</taxon>
        <taxon>Eurotatoria</taxon>
        <taxon>Bdelloidea</taxon>
        <taxon>Adinetida</taxon>
        <taxon>Adinetidae</taxon>
        <taxon>Adineta</taxon>
    </lineage>
</organism>
<dbReference type="Gene3D" id="2.40.10.500">
    <property type="match status" value="4"/>
</dbReference>
<evidence type="ECO:0000313" key="5">
    <source>
        <dbReference type="EMBL" id="CAF4102299.1"/>
    </source>
</evidence>
<feature type="domain" description="PKD/REJ-like" evidence="4">
    <location>
        <begin position="1004"/>
        <end position="1359"/>
    </location>
</feature>
<feature type="repeat" description="NHL" evidence="2">
    <location>
        <begin position="888"/>
        <end position="931"/>
    </location>
</feature>
<feature type="signal peptide" evidence="3">
    <location>
        <begin position="1"/>
        <end position="15"/>
    </location>
</feature>
<dbReference type="InterPro" id="IPR050952">
    <property type="entry name" value="TRIM-NHL_E3_ligases"/>
</dbReference>
<dbReference type="PANTHER" id="PTHR24104">
    <property type="entry name" value="E3 UBIQUITIN-PROTEIN LIGASE NHLRC1-RELATED"/>
    <property type="match status" value="1"/>
</dbReference>
<dbReference type="InterPro" id="IPR011042">
    <property type="entry name" value="6-blade_b-propeller_TolB-like"/>
</dbReference>
<evidence type="ECO:0000256" key="1">
    <source>
        <dbReference type="ARBA" id="ARBA00022737"/>
    </source>
</evidence>
<dbReference type="PANTHER" id="PTHR24104:SF25">
    <property type="entry name" value="PROTEIN LIN-41"/>
    <property type="match status" value="1"/>
</dbReference>
<dbReference type="Gene3D" id="2.120.10.30">
    <property type="entry name" value="TolB, C-terminal domain"/>
    <property type="match status" value="4"/>
</dbReference>
<dbReference type="GO" id="GO:0043161">
    <property type="term" value="P:proteasome-mediated ubiquitin-dependent protein catabolic process"/>
    <property type="evidence" value="ECO:0007669"/>
    <property type="project" value="TreeGrafter"/>
</dbReference>
<evidence type="ECO:0000256" key="2">
    <source>
        <dbReference type="PROSITE-ProRule" id="PRU00504"/>
    </source>
</evidence>
<feature type="repeat" description="NHL" evidence="2">
    <location>
        <begin position="264"/>
        <end position="307"/>
    </location>
</feature>
<dbReference type="SUPFAM" id="SSF101898">
    <property type="entry name" value="NHL repeat"/>
    <property type="match status" value="3"/>
</dbReference>
<reference evidence="5" key="1">
    <citation type="submission" date="2021-02" db="EMBL/GenBank/DDBJ databases">
        <authorList>
            <person name="Nowell W R."/>
        </authorList>
    </citation>
    <scope>NUCLEOTIDE SEQUENCE</scope>
</reference>
<evidence type="ECO:0000256" key="3">
    <source>
        <dbReference type="SAM" id="SignalP"/>
    </source>
</evidence>
<dbReference type="GO" id="GO:0000209">
    <property type="term" value="P:protein polyubiquitination"/>
    <property type="evidence" value="ECO:0007669"/>
    <property type="project" value="TreeGrafter"/>
</dbReference>
<evidence type="ECO:0000313" key="6">
    <source>
        <dbReference type="Proteomes" id="UP000663868"/>
    </source>
</evidence>
<dbReference type="PROSITE" id="PS51125">
    <property type="entry name" value="NHL"/>
    <property type="match status" value="4"/>
</dbReference>